<reference evidence="2" key="1">
    <citation type="submission" date="2020-06" db="EMBL/GenBank/DDBJ databases">
        <authorList>
            <person name="Li T."/>
            <person name="Hu X."/>
            <person name="Zhang T."/>
            <person name="Song X."/>
            <person name="Zhang H."/>
            <person name="Dai N."/>
            <person name="Sheng W."/>
            <person name="Hou X."/>
            <person name="Wei L."/>
        </authorList>
    </citation>
    <scope>NUCLEOTIDE SEQUENCE</scope>
    <source>
        <strain evidence="2">KEN1</strain>
        <tissue evidence="2">Leaf</tissue>
    </source>
</reference>
<dbReference type="Gene3D" id="3.30.70.270">
    <property type="match status" value="1"/>
</dbReference>
<comment type="caution">
    <text evidence="2">The sequence shown here is derived from an EMBL/GenBank/DDBJ whole genome shotgun (WGS) entry which is preliminary data.</text>
</comment>
<gene>
    <name evidence="2" type="ORF">Slati_3765600</name>
</gene>
<sequence length="124" mass="14335">MARPMKQKKRSFGAKRNHIIEEEVNKLLEAGYVSEVQYTKWLSNVVVVPKASGKQRMCTDFIDLNKACLKDPFPLPRIDLLVDSTAGCELFTMMDAYQGYHQIFMAEEDRDKTSFITEKRNLLL</sequence>
<dbReference type="InterPro" id="IPR043128">
    <property type="entry name" value="Rev_trsase/Diguanyl_cyclase"/>
</dbReference>
<name>A0AAW2U3R6_9LAMI</name>
<dbReference type="PANTHER" id="PTHR24559:SF430">
    <property type="entry name" value="RNA-DIRECTED DNA POLYMERASE"/>
    <property type="match status" value="1"/>
</dbReference>
<accession>A0AAW2U3R6</accession>
<dbReference type="AlphaFoldDB" id="A0AAW2U3R6"/>
<dbReference type="EMBL" id="JACGWN010000013">
    <property type="protein sequence ID" value="KAL0411759.1"/>
    <property type="molecule type" value="Genomic_DNA"/>
</dbReference>
<dbReference type="Gene3D" id="3.10.10.10">
    <property type="entry name" value="HIV Type 1 Reverse Transcriptase, subunit A, domain 1"/>
    <property type="match status" value="1"/>
</dbReference>
<dbReference type="CDD" id="cd01647">
    <property type="entry name" value="RT_LTR"/>
    <property type="match status" value="1"/>
</dbReference>
<protein>
    <submittedName>
        <fullName evidence="2">Retrovirus-related Pol polyprotein from transposon gypsy</fullName>
    </submittedName>
</protein>
<dbReference type="Pfam" id="PF00078">
    <property type="entry name" value="RVT_1"/>
    <property type="match status" value="1"/>
</dbReference>
<reference evidence="2" key="2">
    <citation type="journal article" date="2024" name="Plant">
        <title>Genomic evolution and insights into agronomic trait innovations of Sesamum species.</title>
        <authorList>
            <person name="Miao H."/>
            <person name="Wang L."/>
            <person name="Qu L."/>
            <person name="Liu H."/>
            <person name="Sun Y."/>
            <person name="Le M."/>
            <person name="Wang Q."/>
            <person name="Wei S."/>
            <person name="Zheng Y."/>
            <person name="Lin W."/>
            <person name="Duan Y."/>
            <person name="Cao H."/>
            <person name="Xiong S."/>
            <person name="Wang X."/>
            <person name="Wei L."/>
            <person name="Li C."/>
            <person name="Ma Q."/>
            <person name="Ju M."/>
            <person name="Zhao R."/>
            <person name="Li G."/>
            <person name="Mu C."/>
            <person name="Tian Q."/>
            <person name="Mei H."/>
            <person name="Zhang T."/>
            <person name="Gao T."/>
            <person name="Zhang H."/>
        </authorList>
    </citation>
    <scope>NUCLEOTIDE SEQUENCE</scope>
    <source>
        <strain evidence="2">KEN1</strain>
    </source>
</reference>
<proteinExistence type="predicted"/>
<evidence type="ECO:0000259" key="1">
    <source>
        <dbReference type="Pfam" id="PF00078"/>
    </source>
</evidence>
<evidence type="ECO:0000313" key="2">
    <source>
        <dbReference type="EMBL" id="KAL0411759.1"/>
    </source>
</evidence>
<dbReference type="SUPFAM" id="SSF56672">
    <property type="entry name" value="DNA/RNA polymerases"/>
    <property type="match status" value="1"/>
</dbReference>
<feature type="domain" description="Reverse transcriptase" evidence="1">
    <location>
        <begin position="48"/>
        <end position="120"/>
    </location>
</feature>
<dbReference type="InterPro" id="IPR000477">
    <property type="entry name" value="RT_dom"/>
</dbReference>
<dbReference type="InterPro" id="IPR053134">
    <property type="entry name" value="RNA-dir_DNA_polymerase"/>
</dbReference>
<dbReference type="InterPro" id="IPR043502">
    <property type="entry name" value="DNA/RNA_pol_sf"/>
</dbReference>
<organism evidence="2">
    <name type="scientific">Sesamum latifolium</name>
    <dbReference type="NCBI Taxonomy" id="2727402"/>
    <lineage>
        <taxon>Eukaryota</taxon>
        <taxon>Viridiplantae</taxon>
        <taxon>Streptophyta</taxon>
        <taxon>Embryophyta</taxon>
        <taxon>Tracheophyta</taxon>
        <taxon>Spermatophyta</taxon>
        <taxon>Magnoliopsida</taxon>
        <taxon>eudicotyledons</taxon>
        <taxon>Gunneridae</taxon>
        <taxon>Pentapetalae</taxon>
        <taxon>asterids</taxon>
        <taxon>lamiids</taxon>
        <taxon>Lamiales</taxon>
        <taxon>Pedaliaceae</taxon>
        <taxon>Sesamum</taxon>
    </lineage>
</organism>
<dbReference type="PANTHER" id="PTHR24559">
    <property type="entry name" value="TRANSPOSON TY3-I GAG-POL POLYPROTEIN"/>
    <property type="match status" value="1"/>
</dbReference>